<dbReference type="Pfam" id="PF22939">
    <property type="entry name" value="WHD_GPIID"/>
    <property type="match status" value="1"/>
</dbReference>
<dbReference type="PANTHER" id="PTHR10039">
    <property type="entry name" value="AMELOGENIN"/>
    <property type="match status" value="1"/>
</dbReference>
<dbReference type="OrthoDB" id="194358at2759"/>
<dbReference type="Pfam" id="PF23239">
    <property type="entry name" value="DUF7069"/>
    <property type="match status" value="1"/>
</dbReference>
<evidence type="ECO:0000313" key="4">
    <source>
        <dbReference type="Proteomes" id="UP000750502"/>
    </source>
</evidence>
<keyword evidence="4" id="KW-1185">Reference proteome</keyword>
<dbReference type="InterPro" id="IPR054471">
    <property type="entry name" value="GPIID_WHD"/>
</dbReference>
<gene>
    <name evidence="3" type="ORF">H9Q72_012002</name>
</gene>
<evidence type="ECO:0000313" key="3">
    <source>
        <dbReference type="EMBL" id="KAG5759867.1"/>
    </source>
</evidence>
<dbReference type="EMBL" id="JADFTT010000602">
    <property type="protein sequence ID" value="KAG5759867.1"/>
    <property type="molecule type" value="Genomic_DNA"/>
</dbReference>
<dbReference type="Proteomes" id="UP000750502">
    <property type="component" value="Unassembled WGS sequence"/>
</dbReference>
<dbReference type="InterPro" id="IPR055497">
    <property type="entry name" value="DUF7069"/>
</dbReference>
<dbReference type="AlphaFoldDB" id="A0A9P7L3L6"/>
<reference evidence="3" key="1">
    <citation type="journal article" date="2020" name="bioRxiv">
        <title>Historical genomics reveals the evolutionary mechanisms behind multiple outbreaks of the host-specific coffee wilt pathogen Fusarium xylarioides.</title>
        <authorList>
            <person name="Peck D."/>
            <person name="Nowell R.W."/>
            <person name="Flood J."/>
            <person name="Ryan M.J."/>
            <person name="Barraclough T.G."/>
        </authorList>
    </citation>
    <scope>NUCLEOTIDE SEQUENCE</scope>
    <source>
        <strain evidence="3">IMI 127659i</strain>
    </source>
</reference>
<name>A0A9P7L3L6_9HYPO</name>
<feature type="domain" description="GPI inositol-deacylase winged helix" evidence="1">
    <location>
        <begin position="174"/>
        <end position="260"/>
    </location>
</feature>
<dbReference type="PANTHER" id="PTHR10039:SF14">
    <property type="entry name" value="NACHT DOMAIN-CONTAINING PROTEIN"/>
    <property type="match status" value="1"/>
</dbReference>
<comment type="caution">
    <text evidence="3">The sequence shown here is derived from an EMBL/GenBank/DDBJ whole genome shotgun (WGS) entry which is preliminary data.</text>
</comment>
<accession>A0A9P7L3L6</accession>
<feature type="domain" description="DUF7069" evidence="2">
    <location>
        <begin position="98"/>
        <end position="149"/>
    </location>
</feature>
<reference evidence="3" key="2">
    <citation type="submission" date="2020-10" db="EMBL/GenBank/DDBJ databases">
        <authorList>
            <person name="Peck L.D."/>
            <person name="Nowell R.W."/>
            <person name="Flood J."/>
            <person name="Ryan M.J."/>
            <person name="Barraclough T.G."/>
        </authorList>
    </citation>
    <scope>NUCLEOTIDE SEQUENCE</scope>
    <source>
        <strain evidence="3">IMI 127659i</strain>
    </source>
</reference>
<sequence length="356" mass="40835">MQDTALLSDETLLQFDANGQWLAASFAELVDECNEYERSELFKALCDLCGSKKSLNLKFLITSRPYREIGMGFKPLENLNLPVIHLSGNSDSDMRRIVKEIDIAIRERVGTISVQQSLTDDEQLILITRLLSVRDRTYLWAHLTLDLIERQLDISKEKIINITSHLPQKVNEAYERIMCRTFSKDKATRLLHIIAAADRPLTVGEMVVALELQHHHQSIDDIEIEPEDRFREKVRDICGLVTVSESRIFLLHQTVKEFLIFIDHTEPASLSWKHSVLVQDPNLTLTYVCVWCLSLEHSTKGRQSVTSSASTHTSRNSFVNYAAEHWTNHFNRLSIYNQKKVTSMALEMCNARGSCF</sequence>
<proteinExistence type="predicted"/>
<organism evidence="3 4">
    <name type="scientific">Fusarium xylarioides</name>
    <dbReference type="NCBI Taxonomy" id="221167"/>
    <lineage>
        <taxon>Eukaryota</taxon>
        <taxon>Fungi</taxon>
        <taxon>Dikarya</taxon>
        <taxon>Ascomycota</taxon>
        <taxon>Pezizomycotina</taxon>
        <taxon>Sordariomycetes</taxon>
        <taxon>Hypocreomycetidae</taxon>
        <taxon>Hypocreales</taxon>
        <taxon>Nectriaceae</taxon>
        <taxon>Fusarium</taxon>
        <taxon>Fusarium fujikuroi species complex</taxon>
    </lineage>
</organism>
<evidence type="ECO:0000259" key="1">
    <source>
        <dbReference type="Pfam" id="PF22939"/>
    </source>
</evidence>
<evidence type="ECO:0000259" key="2">
    <source>
        <dbReference type="Pfam" id="PF23239"/>
    </source>
</evidence>
<protein>
    <submittedName>
        <fullName evidence="3">Uncharacterized protein</fullName>
    </submittedName>
</protein>